<evidence type="ECO:0000313" key="2">
    <source>
        <dbReference type="Proteomes" id="UP000019443"/>
    </source>
</evidence>
<accession>W6RSZ9</accession>
<dbReference type="Pfam" id="PF10926">
    <property type="entry name" value="DUF2800"/>
    <property type="match status" value="1"/>
</dbReference>
<dbReference type="eggNOG" id="COG2887">
    <property type="taxonomic scope" value="Bacteria"/>
</dbReference>
<reference evidence="1" key="1">
    <citation type="submission" date="2013-11" db="EMBL/GenBank/DDBJ databases">
        <title>Draft genome sequence of the broad-host-range Rhizobium sp. LPU83 strain, a member of the low-genetic diversity Oregon-like Rhizobium sp. group.</title>
        <authorList>
            <person name="Wibberg D."/>
            <person name="Puehler A."/>
            <person name="Schlueter A."/>
        </authorList>
    </citation>
    <scope>NUCLEOTIDE SEQUENCE [LARGE SCALE GENOMIC DNA]</scope>
    <source>
        <strain evidence="1">LPU83</strain>
    </source>
</reference>
<dbReference type="HOGENOM" id="CLU_043122_1_1_5"/>
<organism evidence="1 2">
    <name type="scientific">Rhizobium favelukesii</name>
    <dbReference type="NCBI Taxonomy" id="348824"/>
    <lineage>
        <taxon>Bacteria</taxon>
        <taxon>Pseudomonadati</taxon>
        <taxon>Pseudomonadota</taxon>
        <taxon>Alphaproteobacteria</taxon>
        <taxon>Hyphomicrobiales</taxon>
        <taxon>Rhizobiaceae</taxon>
        <taxon>Rhizobium/Agrobacterium group</taxon>
        <taxon>Rhizobium</taxon>
    </lineage>
</organism>
<dbReference type="InterPro" id="IPR021229">
    <property type="entry name" value="DUF2800"/>
</dbReference>
<dbReference type="PATRIC" id="fig|348824.6.peg.1870"/>
<proteinExistence type="predicted"/>
<keyword evidence="2" id="KW-1185">Reference proteome</keyword>
<gene>
    <name evidence="1" type="ORF">LPU83_1741</name>
</gene>
<name>W6RSZ9_9HYPH</name>
<dbReference type="AlphaFoldDB" id="W6RSZ9"/>
<dbReference type="InterPro" id="IPR011604">
    <property type="entry name" value="PDDEXK-like_dom_sf"/>
</dbReference>
<sequence length="380" mass="42198">MAHRHTKLFGSTSYRTLGCPAHLQRGATVPEPPSSPAAIEGTMLHEFSEQVLNAPDKQPADFPQWQEFDDDQRNIVETYVGLIREIAEEGGNLYIEQRTESPHLHSEWFGTADAVIVKPPRLTIGDLKCGRVPVNVFEYGSDTEPNPQVGSYAISVLENLKPEVAATIQEVELIIVQPREGGVKRAVFTRRQLDNLKARLLAAAEEAESENPSAEIGPWCHFCKVKPVCPTQEAFIYEEAKLDFALQGGEATDLEPVELLSVLNVADAAIEWGKAVKTHAEQRLNDNEEIEGWQLVPKRAKRDWSDKRAVEALLLNAGLELEDIVEEALKSPAQIDALLKKKGLRIEELADLTESVSTGLKIAKIRKGYDNADDEDHGWD</sequence>
<dbReference type="Proteomes" id="UP000019443">
    <property type="component" value="Chromosome"/>
</dbReference>
<dbReference type="KEGG" id="rhl:LPU83_1741"/>
<dbReference type="Gene3D" id="3.90.320.10">
    <property type="match status" value="1"/>
</dbReference>
<dbReference type="RefSeq" id="WP_037069509.1">
    <property type="nucleotide sequence ID" value="NZ_HG916852.1"/>
</dbReference>
<protein>
    <submittedName>
        <fullName evidence="1">Conserved protein</fullName>
    </submittedName>
</protein>
<dbReference type="EMBL" id="HG916852">
    <property type="protein sequence ID" value="CDM57406.1"/>
    <property type="molecule type" value="Genomic_DNA"/>
</dbReference>
<evidence type="ECO:0000313" key="1">
    <source>
        <dbReference type="EMBL" id="CDM57406.1"/>
    </source>
</evidence>